<keyword evidence="2" id="KW-1185">Reference proteome</keyword>
<name>A0A937FJK3_9CLOT</name>
<reference evidence="1" key="1">
    <citation type="submission" date="2021-01" db="EMBL/GenBank/DDBJ databases">
        <title>Genome public.</title>
        <authorList>
            <person name="Liu C."/>
            <person name="Sun Q."/>
        </authorList>
    </citation>
    <scope>NUCLEOTIDE SEQUENCE</scope>
    <source>
        <strain evidence="1">YIM B02565</strain>
    </source>
</reference>
<sequence length="88" mass="10270">MDDLELPSDLNLALSERVSRINNPLDIEAQEIYLRLKNSTNQMDLKEYLQVKLEYPELNYTEYPLKEFRSIKGVLSIIGMSPNNDNHN</sequence>
<comment type="caution">
    <text evidence="1">The sequence shown here is derived from an EMBL/GenBank/DDBJ whole genome shotgun (WGS) entry which is preliminary data.</text>
</comment>
<protein>
    <submittedName>
        <fullName evidence="1">Uncharacterized protein</fullName>
    </submittedName>
</protein>
<evidence type="ECO:0000313" key="2">
    <source>
        <dbReference type="Proteomes" id="UP000623681"/>
    </source>
</evidence>
<dbReference type="AlphaFoldDB" id="A0A937FJK3"/>
<evidence type="ECO:0000313" key="1">
    <source>
        <dbReference type="EMBL" id="MBL4933532.1"/>
    </source>
</evidence>
<dbReference type="Proteomes" id="UP000623681">
    <property type="component" value="Unassembled WGS sequence"/>
</dbReference>
<organism evidence="1 2">
    <name type="scientific">Clostridium paridis</name>
    <dbReference type="NCBI Taxonomy" id="2803863"/>
    <lineage>
        <taxon>Bacteria</taxon>
        <taxon>Bacillati</taxon>
        <taxon>Bacillota</taxon>
        <taxon>Clostridia</taxon>
        <taxon>Eubacteriales</taxon>
        <taxon>Clostridiaceae</taxon>
        <taxon>Clostridium</taxon>
    </lineage>
</organism>
<dbReference type="EMBL" id="JAESWA010000025">
    <property type="protein sequence ID" value="MBL4933532.1"/>
    <property type="molecule type" value="Genomic_DNA"/>
</dbReference>
<accession>A0A937FJK3</accession>
<proteinExistence type="predicted"/>
<gene>
    <name evidence="1" type="ORF">JK634_17200</name>
</gene>